<dbReference type="EMBL" id="FMTE01000003">
    <property type="protein sequence ID" value="SCW33345.1"/>
    <property type="molecule type" value="Genomic_DNA"/>
</dbReference>
<keyword evidence="5 9" id="KW-1003">Cell membrane</keyword>
<evidence type="ECO:0000313" key="12">
    <source>
        <dbReference type="Proteomes" id="UP000199262"/>
    </source>
</evidence>
<accession>A0A1G4PMD1</accession>
<organism evidence="11 12">
    <name type="scientific">Borreliella japonica</name>
    <name type="common">Borrelia japonica</name>
    <dbReference type="NCBI Taxonomy" id="34095"/>
    <lineage>
        <taxon>Bacteria</taxon>
        <taxon>Pseudomonadati</taxon>
        <taxon>Spirochaetota</taxon>
        <taxon>Spirochaetia</taxon>
        <taxon>Spirochaetales</taxon>
        <taxon>Borreliaceae</taxon>
        <taxon>Borreliella</taxon>
    </lineage>
</organism>
<dbReference type="CDD" id="cd06261">
    <property type="entry name" value="TM_PBP2"/>
    <property type="match status" value="1"/>
</dbReference>
<dbReference type="Proteomes" id="UP000199262">
    <property type="component" value="Unassembled WGS sequence"/>
</dbReference>
<keyword evidence="12" id="KW-1185">Reference proteome</keyword>
<dbReference type="Gene3D" id="3.40.190.10">
    <property type="entry name" value="Periplasmic binding protein-like II"/>
    <property type="match status" value="1"/>
</dbReference>
<dbReference type="SUPFAM" id="SSF53850">
    <property type="entry name" value="Periplasmic binding protein-like II"/>
    <property type="match status" value="1"/>
</dbReference>
<dbReference type="AlphaFoldDB" id="A0A1G4PMD1"/>
<dbReference type="PROSITE" id="PS50928">
    <property type="entry name" value="ABC_TM1"/>
    <property type="match status" value="1"/>
</dbReference>
<dbReference type="SUPFAM" id="SSF161098">
    <property type="entry name" value="MetI-like"/>
    <property type="match status" value="1"/>
</dbReference>
<comment type="subcellular location">
    <subcellularLocation>
        <location evidence="1 9">Cell membrane</location>
        <topology evidence="1 9">Multi-pass membrane protein</topology>
    </subcellularLocation>
</comment>
<evidence type="ECO:0000256" key="8">
    <source>
        <dbReference type="ARBA" id="ARBA00023136"/>
    </source>
</evidence>
<feature type="transmembrane region" description="Helical" evidence="9">
    <location>
        <begin position="421"/>
        <end position="442"/>
    </location>
</feature>
<keyword evidence="6 9" id="KW-0812">Transmembrane</keyword>
<evidence type="ECO:0000256" key="5">
    <source>
        <dbReference type="ARBA" id="ARBA00022475"/>
    </source>
</evidence>
<feature type="domain" description="ABC transmembrane type-1" evidence="10">
    <location>
        <begin position="304"/>
        <end position="507"/>
    </location>
</feature>
<dbReference type="InterPro" id="IPR005672">
    <property type="entry name" value="Phosphate_PstA"/>
</dbReference>
<reference evidence="12" key="1">
    <citation type="submission" date="2016-10" db="EMBL/GenBank/DDBJ databases">
        <authorList>
            <person name="Varghese N."/>
            <person name="Submissions S."/>
        </authorList>
    </citation>
    <scope>NUCLEOTIDE SEQUENCE [LARGE SCALE GENOMIC DNA]</scope>
    <source>
        <strain evidence="12">ATCC 51557</strain>
    </source>
</reference>
<evidence type="ECO:0000256" key="6">
    <source>
        <dbReference type="ARBA" id="ARBA00022692"/>
    </source>
</evidence>
<evidence type="ECO:0000256" key="2">
    <source>
        <dbReference type="ARBA" id="ARBA00007069"/>
    </source>
</evidence>
<evidence type="ECO:0000256" key="9">
    <source>
        <dbReference type="RuleBase" id="RU363043"/>
    </source>
</evidence>
<proteinExistence type="inferred from homology"/>
<feature type="transmembrane region" description="Helical" evidence="9">
    <location>
        <begin position="341"/>
        <end position="365"/>
    </location>
</feature>
<gene>
    <name evidence="11" type="ORF">SAMN02983004_00634</name>
</gene>
<dbReference type="PANTHER" id="PTHR43470:SF3">
    <property type="entry name" value="PHOSPHATE TRANSPORT SYSTEM PERMEASE PROTEIN PSTA-RELATED"/>
    <property type="match status" value="1"/>
</dbReference>
<feature type="transmembrane region" description="Helical" evidence="9">
    <location>
        <begin position="308"/>
        <end position="329"/>
    </location>
</feature>
<dbReference type="GO" id="GO:0005886">
    <property type="term" value="C:plasma membrane"/>
    <property type="evidence" value="ECO:0007669"/>
    <property type="project" value="UniProtKB-SubCell"/>
</dbReference>
<name>A0A1G4PMD1_BORJA</name>
<feature type="transmembrane region" description="Helical" evidence="9">
    <location>
        <begin position="371"/>
        <end position="389"/>
    </location>
</feature>
<keyword evidence="8 9" id="KW-0472">Membrane</keyword>
<feature type="transmembrane region" description="Helical" evidence="9">
    <location>
        <begin position="12"/>
        <end position="38"/>
    </location>
</feature>
<dbReference type="Pfam" id="PF00528">
    <property type="entry name" value="BPD_transp_1"/>
    <property type="match status" value="1"/>
</dbReference>
<keyword evidence="7 9" id="KW-1133">Transmembrane helix</keyword>
<dbReference type="InterPro" id="IPR035906">
    <property type="entry name" value="MetI-like_sf"/>
</dbReference>
<dbReference type="NCBIfam" id="TIGR00974">
    <property type="entry name" value="3a0107s02c"/>
    <property type="match status" value="1"/>
</dbReference>
<evidence type="ECO:0000256" key="4">
    <source>
        <dbReference type="ARBA" id="ARBA00022448"/>
    </source>
</evidence>
<evidence type="ECO:0000256" key="1">
    <source>
        <dbReference type="ARBA" id="ARBA00004651"/>
    </source>
</evidence>
<protein>
    <recommendedName>
        <fullName evidence="3 9">Phosphate transport system permease protein PstA</fullName>
    </recommendedName>
</protein>
<evidence type="ECO:0000256" key="3">
    <source>
        <dbReference type="ARBA" id="ARBA00016864"/>
    </source>
</evidence>
<dbReference type="PANTHER" id="PTHR43470">
    <property type="entry name" value="PHOSPHATE TRANSPORT SYSTEM PERMEASE PROTEIN PSTA-RELATED"/>
    <property type="match status" value="1"/>
</dbReference>
<dbReference type="GO" id="GO:0005315">
    <property type="term" value="F:phosphate transmembrane transporter activity"/>
    <property type="evidence" value="ECO:0007669"/>
    <property type="project" value="InterPro"/>
</dbReference>
<dbReference type="InterPro" id="IPR000515">
    <property type="entry name" value="MetI-like"/>
</dbReference>
<keyword evidence="4" id="KW-0813">Transport</keyword>
<dbReference type="Gene3D" id="1.10.3720.10">
    <property type="entry name" value="MetI-like"/>
    <property type="match status" value="1"/>
</dbReference>
<comment type="similarity">
    <text evidence="2 9">Belongs to the binding-protein-dependent transport system permease family. CysTW subfamily.</text>
</comment>
<feature type="transmembrane region" description="Helical" evidence="9">
    <location>
        <begin position="485"/>
        <end position="507"/>
    </location>
</feature>
<dbReference type="GO" id="GO:0035435">
    <property type="term" value="P:phosphate ion transmembrane transport"/>
    <property type="evidence" value="ECO:0007669"/>
    <property type="project" value="InterPro"/>
</dbReference>
<evidence type="ECO:0000313" key="11">
    <source>
        <dbReference type="EMBL" id="SCW33345.1"/>
    </source>
</evidence>
<sequence length="514" mass="57893">MTKTQINKLINKFYFFIINLIAYFLTALLIFLIAYILYNSLFYFKKKQTLFLSKTQNFVPFKTEDDKEIQIAFIVNKNINVDKISTKDIYNIYNNKISHWGSISDQGIDIIPIVNSLNITSNKAILRALIKNNVFNKRYIKFEPSTKKILQTINSTIGSVSYLTKEEFESLDLKLYPNIKALKIKTMSVLINKKTLTKNENEIINTLGVDEVEKLIEGKEKWINLISKDIKLKIIEYTDQKEKIIQTIEKTEGALAIVPWHYFQNIEAPFIKMHYFDKSSPLNLNFILSTPRDSGAYGGISYLILNTFYVILLTTAISICIGIGTGIMLAEYTSNKIFYKILSMSVDILSSIPAIIFGLFGLIFFVPIFGMGILSGAITSSLMILPMIVKTTEETFKTIPKSYKYASFALGANKTETIIKIMVPAAIPGILTGIVLAIGRALGETAVLLFTMGTNLGLATNLNGPSRTLTVHLLMLFQEGHLDKGFGTASILVIMVLIINLTSKFLINKLYRIK</sequence>
<evidence type="ECO:0000259" key="10">
    <source>
        <dbReference type="PROSITE" id="PS50928"/>
    </source>
</evidence>
<evidence type="ECO:0000256" key="7">
    <source>
        <dbReference type="ARBA" id="ARBA00022989"/>
    </source>
</evidence>